<feature type="non-terminal residue" evidence="2">
    <location>
        <position position="91"/>
    </location>
</feature>
<dbReference type="Proteomes" id="UP001196338">
    <property type="component" value="Unassembled WGS sequence"/>
</dbReference>
<keyword evidence="1" id="KW-0812">Transmembrane</keyword>
<keyword evidence="1" id="KW-1133">Transmembrane helix</keyword>
<dbReference type="RefSeq" id="WP_213421917.1">
    <property type="nucleotide sequence ID" value="NZ_JAHBND010001269.1"/>
</dbReference>
<reference evidence="2" key="1">
    <citation type="submission" date="2021-05" db="EMBL/GenBank/DDBJ databases">
        <authorList>
            <person name="Stine C."/>
        </authorList>
    </citation>
    <scope>NUCLEOTIDE SEQUENCE</scope>
    <source>
        <strain evidence="2">TDS0091212</strain>
    </source>
</reference>
<name>A0AAW4KXH6_VIBCL</name>
<evidence type="ECO:0008006" key="4">
    <source>
        <dbReference type="Google" id="ProtNLM"/>
    </source>
</evidence>
<evidence type="ECO:0000313" key="2">
    <source>
        <dbReference type="EMBL" id="MBS7676461.1"/>
    </source>
</evidence>
<feature type="non-terminal residue" evidence="2">
    <location>
        <position position="1"/>
    </location>
</feature>
<reference evidence="2" key="2">
    <citation type="submission" date="2023-08" db="EMBL/GenBank/DDBJ databases">
        <title>Vibrio cholerae Outbreaks in Tanzania Exemplify Founder Flush: Simultaneous Increases in Population Size and Genetic Diversity.</title>
        <authorList>
            <person name="Debes A.K."/>
            <person name="Mohammed A."/>
            <person name="Maseke I."/>
            <person name="Almeida M."/>
            <person name="Li S."/>
            <person name="Matimba H."/>
            <person name="Joachim A."/>
            <person name="Mizinduko M."/>
            <person name="Nyanga S."/>
            <person name="Kelly M."/>
            <person name="Kachwamba Y."/>
            <person name="Schaffer A.M."/>
            <person name="Nyanga A.S."/>
            <person name="Mghamba J."/>
            <person name="Mosha F.S."/>
            <person name="Sack D.A."/>
            <person name="Stine O.C."/>
        </authorList>
    </citation>
    <scope>NUCLEOTIDE SEQUENCE</scope>
    <source>
        <strain evidence="2">TDS0091212</strain>
    </source>
</reference>
<evidence type="ECO:0000313" key="3">
    <source>
        <dbReference type="Proteomes" id="UP001196338"/>
    </source>
</evidence>
<sequence length="91" mass="10726">QPLQRFDENSHLIRVNGPDGNGNYIWESLPLKREGWTLHLLRKPQFAFEDQRNAGLAAAGSWLALVFLVLFLSQRWRLARLRQRSREELEQ</sequence>
<feature type="transmembrane region" description="Helical" evidence="1">
    <location>
        <begin position="54"/>
        <end position="72"/>
    </location>
</feature>
<comment type="caution">
    <text evidence="2">The sequence shown here is derived from an EMBL/GenBank/DDBJ whole genome shotgun (WGS) entry which is preliminary data.</text>
</comment>
<proteinExistence type="predicted"/>
<protein>
    <recommendedName>
        <fullName evidence="4">SURF1-like protein</fullName>
    </recommendedName>
</protein>
<keyword evidence="1" id="KW-0472">Membrane</keyword>
<evidence type="ECO:0000256" key="1">
    <source>
        <dbReference type="SAM" id="Phobius"/>
    </source>
</evidence>
<organism evidence="2 3">
    <name type="scientific">Vibrio cholerae</name>
    <dbReference type="NCBI Taxonomy" id="666"/>
    <lineage>
        <taxon>Bacteria</taxon>
        <taxon>Pseudomonadati</taxon>
        <taxon>Pseudomonadota</taxon>
        <taxon>Gammaproteobacteria</taxon>
        <taxon>Vibrionales</taxon>
        <taxon>Vibrionaceae</taxon>
        <taxon>Vibrio</taxon>
    </lineage>
</organism>
<gene>
    <name evidence="2" type="ORF">KIN13_24020</name>
</gene>
<accession>A0AAW4KXH6</accession>
<dbReference type="AlphaFoldDB" id="A0AAW4KXH6"/>
<dbReference type="EMBL" id="JAHBND010001269">
    <property type="protein sequence ID" value="MBS7676461.1"/>
    <property type="molecule type" value="Genomic_DNA"/>
</dbReference>